<dbReference type="GO" id="GO:0004359">
    <property type="term" value="F:glutaminase activity"/>
    <property type="evidence" value="ECO:0007669"/>
    <property type="project" value="UniProtKB-EC"/>
</dbReference>
<keyword evidence="3" id="KW-0378">Hydrolase</keyword>
<dbReference type="Gene3D" id="3.40.50.880">
    <property type="match status" value="1"/>
</dbReference>
<comment type="catalytic activity">
    <reaction evidence="7">
        <text>L-glutamine + H2O = L-glutamate + NH4(+)</text>
        <dbReference type="Rhea" id="RHEA:15889"/>
        <dbReference type="ChEBI" id="CHEBI:15377"/>
        <dbReference type="ChEBI" id="CHEBI:28938"/>
        <dbReference type="ChEBI" id="CHEBI:29985"/>
        <dbReference type="ChEBI" id="CHEBI:58359"/>
        <dbReference type="EC" id="3.5.1.2"/>
    </reaction>
</comment>
<comment type="caution">
    <text evidence="10">The sequence shown here is derived from an EMBL/GenBank/DDBJ whole genome shotgun (WGS) entry which is preliminary data.</text>
</comment>
<keyword evidence="4" id="KW-0663">Pyridoxal phosphate</keyword>
<feature type="binding site" evidence="9">
    <location>
        <begin position="52"/>
        <end position="54"/>
    </location>
    <ligand>
        <name>L-glutamine</name>
        <dbReference type="ChEBI" id="CHEBI:58359"/>
    </ligand>
</feature>
<dbReference type="PROSITE" id="PS01236">
    <property type="entry name" value="PDXT_SNO_1"/>
    <property type="match status" value="1"/>
</dbReference>
<evidence type="ECO:0000313" key="11">
    <source>
        <dbReference type="Proteomes" id="UP000236197"/>
    </source>
</evidence>
<keyword evidence="5" id="KW-0315">Glutamine amidotransferase</keyword>
<organism evidence="10 11">
    <name type="scientific">Enteroscipio rubneri</name>
    <dbReference type="NCBI Taxonomy" id="2070686"/>
    <lineage>
        <taxon>Bacteria</taxon>
        <taxon>Bacillati</taxon>
        <taxon>Actinomycetota</taxon>
        <taxon>Coriobacteriia</taxon>
        <taxon>Eggerthellales</taxon>
        <taxon>Eggerthellaceae</taxon>
        <taxon>Enteroscipio</taxon>
    </lineage>
</organism>
<dbReference type="InterPro" id="IPR002161">
    <property type="entry name" value="PdxT/SNO"/>
</dbReference>
<dbReference type="AlphaFoldDB" id="A0A2K2UF29"/>
<dbReference type="GO" id="GO:1903600">
    <property type="term" value="C:glutaminase complex"/>
    <property type="evidence" value="ECO:0007669"/>
    <property type="project" value="TreeGrafter"/>
</dbReference>
<feature type="active site" description="Nucleophile" evidence="8">
    <location>
        <position position="84"/>
    </location>
</feature>
<dbReference type="SUPFAM" id="SSF52317">
    <property type="entry name" value="Class I glutamine amidotransferase-like"/>
    <property type="match status" value="1"/>
</dbReference>
<reference evidence="11" key="1">
    <citation type="submission" date="2018-01" db="EMBL/GenBank/DDBJ databases">
        <title>Rubneribacter badeniensis gen. nov., sp. nov., and Colonibacter rubneri, gen. nov., sp. nov., WGS of new members of the Eggerthellaceae.</title>
        <authorList>
            <person name="Danylec N."/>
            <person name="Stoll D.A."/>
            <person name="Doetsch A."/>
            <person name="Kulling S.E."/>
            <person name="Huch M."/>
        </authorList>
    </citation>
    <scope>NUCLEOTIDE SEQUENCE [LARGE SCALE GENOMIC DNA]</scope>
    <source>
        <strain evidence="11">ResAG-96</strain>
    </source>
</reference>
<dbReference type="PANTHER" id="PTHR31559:SF0">
    <property type="entry name" value="PYRIDOXAL 5'-PHOSPHATE SYNTHASE SUBUNIT SNO1-RELATED"/>
    <property type="match status" value="1"/>
</dbReference>
<dbReference type="PIRSF" id="PIRSF005639">
    <property type="entry name" value="Glut_amidoT_SNO"/>
    <property type="match status" value="1"/>
</dbReference>
<protein>
    <recommendedName>
        <fullName evidence="2">glutaminase</fullName>
        <ecNumber evidence="2">3.5.1.2</ecNumber>
    </recommendedName>
</protein>
<evidence type="ECO:0000256" key="7">
    <source>
        <dbReference type="ARBA" id="ARBA00049534"/>
    </source>
</evidence>
<proteinExistence type="inferred from homology"/>
<dbReference type="EC" id="3.5.1.2" evidence="2"/>
<evidence type="ECO:0000256" key="2">
    <source>
        <dbReference type="ARBA" id="ARBA00012918"/>
    </source>
</evidence>
<dbReference type="EMBL" id="PPEK01000001">
    <property type="protein sequence ID" value="PNV68894.1"/>
    <property type="molecule type" value="Genomic_DNA"/>
</dbReference>
<dbReference type="OrthoDB" id="9810320at2"/>
<dbReference type="Pfam" id="PF01174">
    <property type="entry name" value="SNO"/>
    <property type="match status" value="2"/>
</dbReference>
<evidence type="ECO:0000256" key="5">
    <source>
        <dbReference type="ARBA" id="ARBA00022962"/>
    </source>
</evidence>
<keyword evidence="6" id="KW-0456">Lyase</keyword>
<evidence type="ECO:0000313" key="10">
    <source>
        <dbReference type="EMBL" id="PNV68894.1"/>
    </source>
</evidence>
<evidence type="ECO:0000256" key="8">
    <source>
        <dbReference type="PIRSR" id="PIRSR005639-1"/>
    </source>
</evidence>
<comment type="similarity">
    <text evidence="1">Belongs to the glutaminase PdxT/SNO family.</text>
</comment>
<accession>A0A2K2UF29</accession>
<feature type="binding site" evidence="9">
    <location>
        <position position="135"/>
    </location>
    <ligand>
        <name>L-glutamine</name>
        <dbReference type="ChEBI" id="CHEBI:58359"/>
    </ligand>
</feature>
<dbReference type="GO" id="GO:0008614">
    <property type="term" value="P:pyridoxine metabolic process"/>
    <property type="evidence" value="ECO:0007669"/>
    <property type="project" value="TreeGrafter"/>
</dbReference>
<dbReference type="GO" id="GO:0042823">
    <property type="term" value="P:pyridoxal phosphate biosynthetic process"/>
    <property type="evidence" value="ECO:0007669"/>
    <property type="project" value="InterPro"/>
</dbReference>
<evidence type="ECO:0000256" key="9">
    <source>
        <dbReference type="PIRSR" id="PIRSR005639-2"/>
    </source>
</evidence>
<keyword evidence="11" id="KW-1185">Reference proteome</keyword>
<name>A0A2K2UF29_9ACTN</name>
<evidence type="ECO:0000256" key="4">
    <source>
        <dbReference type="ARBA" id="ARBA00022898"/>
    </source>
</evidence>
<dbReference type="Proteomes" id="UP000236197">
    <property type="component" value="Unassembled WGS sequence"/>
</dbReference>
<gene>
    <name evidence="10" type="ORF">C2L71_00025</name>
</gene>
<dbReference type="InterPro" id="IPR029062">
    <property type="entry name" value="Class_I_gatase-like"/>
</dbReference>
<dbReference type="GO" id="GO:0005829">
    <property type="term" value="C:cytosol"/>
    <property type="evidence" value="ECO:0007669"/>
    <property type="project" value="TreeGrafter"/>
</dbReference>
<dbReference type="GO" id="GO:0016829">
    <property type="term" value="F:lyase activity"/>
    <property type="evidence" value="ECO:0007669"/>
    <property type="project" value="UniProtKB-KW"/>
</dbReference>
<evidence type="ECO:0000256" key="3">
    <source>
        <dbReference type="ARBA" id="ARBA00022801"/>
    </source>
</evidence>
<feature type="active site" description="Charge relay system" evidence="8">
    <location>
        <position position="204"/>
    </location>
</feature>
<dbReference type="PROSITE" id="PS51130">
    <property type="entry name" value="PDXT_SNO_2"/>
    <property type="match status" value="1"/>
</dbReference>
<feature type="binding site" evidence="9">
    <location>
        <begin position="166"/>
        <end position="167"/>
    </location>
    <ligand>
        <name>L-glutamine</name>
        <dbReference type="ChEBI" id="CHEBI:58359"/>
    </ligand>
</feature>
<dbReference type="InterPro" id="IPR021196">
    <property type="entry name" value="PdxT/SNO_CS"/>
</dbReference>
<dbReference type="PANTHER" id="PTHR31559">
    <property type="entry name" value="PYRIDOXAL 5'-PHOSPHATE SYNTHASE SUBUNIT SNO"/>
    <property type="match status" value="1"/>
</dbReference>
<sequence length="226" mass="24079">MRKRKPNVAVLAVQGAFVEHERRLEQLGCDCTELRHGADLARPFDGLVLPGGESTAQAKLLRDLGMLEPLRTRIASGMPTLGTCAGLILLAERVTADVSTPSLAGSMQDGTASEAAAEGSMTRGAFGTMPITVRRNAYGRQLGSFRTLAPFGDEGEPPCVVAMTFIRAPRIESVRDGTRTLAVVDDVPVAVQAGNQIGCAFHPELEDSNVVYERFLALVEGVRTAD</sequence>
<evidence type="ECO:0000256" key="1">
    <source>
        <dbReference type="ARBA" id="ARBA00008345"/>
    </source>
</evidence>
<feature type="active site" description="Charge relay system" evidence="8">
    <location>
        <position position="202"/>
    </location>
</feature>
<evidence type="ECO:0000256" key="6">
    <source>
        <dbReference type="ARBA" id="ARBA00023239"/>
    </source>
</evidence>
<dbReference type="PROSITE" id="PS51273">
    <property type="entry name" value="GATASE_TYPE_1"/>
    <property type="match status" value="1"/>
</dbReference>